<feature type="region of interest" description="Disordered" evidence="20">
    <location>
        <begin position="1"/>
        <end position="24"/>
    </location>
</feature>
<feature type="domain" description="ACT" evidence="23">
    <location>
        <begin position="315"/>
        <end position="392"/>
    </location>
</feature>
<comment type="catalytic activity">
    <reaction evidence="18">
        <text>prephenate + H(+) = 3-phenylpyruvate + CO2 + H2O</text>
        <dbReference type="Rhea" id="RHEA:21648"/>
        <dbReference type="ChEBI" id="CHEBI:15377"/>
        <dbReference type="ChEBI" id="CHEBI:15378"/>
        <dbReference type="ChEBI" id="CHEBI:16526"/>
        <dbReference type="ChEBI" id="CHEBI:18005"/>
        <dbReference type="ChEBI" id="CHEBI:29934"/>
        <dbReference type="EC" id="4.2.1.51"/>
    </reaction>
</comment>
<dbReference type="PROSITE" id="PS51168">
    <property type="entry name" value="CHORISMATE_MUT_2"/>
    <property type="match status" value="1"/>
</dbReference>
<dbReference type="PIRSF" id="PIRSF001500">
    <property type="entry name" value="Chor_mut_pdt_Ppr"/>
    <property type="match status" value="1"/>
</dbReference>
<dbReference type="EC" id="4.2.1.51" evidence="7"/>
<keyword evidence="14" id="KW-0456">Lyase</keyword>
<feature type="site" description="Essential for prephenate dehydratase activity" evidence="19">
    <location>
        <position position="283"/>
    </location>
</feature>
<evidence type="ECO:0000256" key="2">
    <source>
        <dbReference type="ARBA" id="ARBA00002364"/>
    </source>
</evidence>
<dbReference type="InterPro" id="IPR036263">
    <property type="entry name" value="Chorismate_II_sf"/>
</dbReference>
<evidence type="ECO:0000256" key="4">
    <source>
        <dbReference type="ARBA" id="ARBA00004741"/>
    </source>
</evidence>
<evidence type="ECO:0000259" key="23">
    <source>
        <dbReference type="PROSITE" id="PS51671"/>
    </source>
</evidence>
<feature type="domain" description="Prephenate dehydratase" evidence="22">
    <location>
        <begin position="113"/>
        <end position="290"/>
    </location>
</feature>
<dbReference type="PROSITE" id="PS51671">
    <property type="entry name" value="ACT"/>
    <property type="match status" value="1"/>
</dbReference>
<dbReference type="InterPro" id="IPR002701">
    <property type="entry name" value="CM_II_prokaryot"/>
</dbReference>
<evidence type="ECO:0000256" key="11">
    <source>
        <dbReference type="ARBA" id="ARBA00023141"/>
    </source>
</evidence>
<comment type="catalytic activity">
    <reaction evidence="1">
        <text>chorismate = prephenate</text>
        <dbReference type="Rhea" id="RHEA:13897"/>
        <dbReference type="ChEBI" id="CHEBI:29748"/>
        <dbReference type="ChEBI" id="CHEBI:29934"/>
        <dbReference type="EC" id="5.4.99.5"/>
    </reaction>
</comment>
<dbReference type="PANTHER" id="PTHR21022">
    <property type="entry name" value="PREPHENATE DEHYDRATASE P PROTEIN"/>
    <property type="match status" value="1"/>
</dbReference>
<dbReference type="UniPathway" id="UPA00120">
    <property type="reaction ID" value="UER00203"/>
</dbReference>
<dbReference type="SUPFAM" id="SSF48600">
    <property type="entry name" value="Chorismate mutase II"/>
    <property type="match status" value="1"/>
</dbReference>
<evidence type="ECO:0000256" key="12">
    <source>
        <dbReference type="ARBA" id="ARBA00023222"/>
    </source>
</evidence>
<dbReference type="InterPro" id="IPR001086">
    <property type="entry name" value="Preph_deHydtase"/>
</dbReference>
<dbReference type="NCBIfam" id="NF008865">
    <property type="entry name" value="PRK11898.1"/>
    <property type="match status" value="1"/>
</dbReference>
<dbReference type="CDD" id="cd13630">
    <property type="entry name" value="PBP2_PDT_1"/>
    <property type="match status" value="1"/>
</dbReference>
<evidence type="ECO:0000256" key="16">
    <source>
        <dbReference type="ARBA" id="ARBA00031175"/>
    </source>
</evidence>
<keyword evidence="11" id="KW-0057">Aromatic amino acid biosynthesis</keyword>
<reference evidence="24" key="1">
    <citation type="submission" date="2016-08" db="EMBL/GenBank/DDBJ databases">
        <authorList>
            <person name="Seilhamer J.J."/>
        </authorList>
    </citation>
    <scope>NUCLEOTIDE SEQUENCE</scope>
    <source>
        <strain evidence="24">86-1</strain>
    </source>
</reference>
<dbReference type="RefSeq" id="WP_179980641.1">
    <property type="nucleotide sequence ID" value="NZ_LT608333.1"/>
</dbReference>
<evidence type="ECO:0000256" key="1">
    <source>
        <dbReference type="ARBA" id="ARBA00000824"/>
    </source>
</evidence>
<evidence type="ECO:0000256" key="17">
    <source>
        <dbReference type="ARBA" id="ARBA00031520"/>
    </source>
</evidence>
<dbReference type="Pfam" id="PF01817">
    <property type="entry name" value="CM_2"/>
    <property type="match status" value="1"/>
</dbReference>
<evidence type="ECO:0000256" key="18">
    <source>
        <dbReference type="ARBA" id="ARBA00047848"/>
    </source>
</evidence>
<dbReference type="InterPro" id="IPR045865">
    <property type="entry name" value="ACT-like_dom_sf"/>
</dbReference>
<evidence type="ECO:0000256" key="6">
    <source>
        <dbReference type="ARBA" id="ARBA00012404"/>
    </source>
</evidence>
<dbReference type="InterPro" id="IPR002912">
    <property type="entry name" value="ACT_dom"/>
</dbReference>
<dbReference type="Gene3D" id="1.20.59.10">
    <property type="entry name" value="Chorismate mutase"/>
    <property type="match status" value="1"/>
</dbReference>
<dbReference type="EC" id="5.4.99.5" evidence="6"/>
<accession>A0A212L738</accession>
<dbReference type="EMBL" id="FMJC01000002">
    <property type="protein sequence ID" value="SCM73325.1"/>
    <property type="molecule type" value="Genomic_DNA"/>
</dbReference>
<name>A0A212L738_9BACT</name>
<dbReference type="InterPro" id="IPR036979">
    <property type="entry name" value="CM_dom_sf"/>
</dbReference>
<dbReference type="FunFam" id="3.40.190.10:FF:000034">
    <property type="entry name" value="Chorismate mutase/prephenate dehydratase"/>
    <property type="match status" value="1"/>
</dbReference>
<comment type="function">
    <text evidence="2">Catalyzes the Claisen rearrangement of chorismate to prephenate and the decarboxylation/dehydration of prephenate to phenylpyruvate.</text>
</comment>
<dbReference type="GO" id="GO:0004106">
    <property type="term" value="F:chorismate mutase activity"/>
    <property type="evidence" value="ECO:0007669"/>
    <property type="project" value="UniProtKB-EC"/>
</dbReference>
<dbReference type="PANTHER" id="PTHR21022:SF19">
    <property type="entry name" value="PREPHENATE DEHYDRATASE-RELATED"/>
    <property type="match status" value="1"/>
</dbReference>
<dbReference type="UniPathway" id="UPA00121">
    <property type="reaction ID" value="UER00345"/>
</dbReference>
<keyword evidence="10" id="KW-0028">Amino-acid biosynthesis</keyword>
<keyword evidence="15" id="KW-0511">Multifunctional enzyme</keyword>
<comment type="pathway">
    <text evidence="4">Amino-acid biosynthesis; L-phenylalanine biosynthesis; phenylpyruvate from prephenate: step 1/1.</text>
</comment>
<dbReference type="PROSITE" id="PS51171">
    <property type="entry name" value="PREPHENATE_DEHYDR_3"/>
    <property type="match status" value="1"/>
</dbReference>
<dbReference type="SUPFAM" id="SSF55021">
    <property type="entry name" value="ACT-like"/>
    <property type="match status" value="1"/>
</dbReference>
<dbReference type="GO" id="GO:0009094">
    <property type="term" value="P:L-phenylalanine biosynthetic process"/>
    <property type="evidence" value="ECO:0007669"/>
    <property type="project" value="UniProtKB-UniPathway"/>
</dbReference>
<dbReference type="Gene3D" id="3.30.70.260">
    <property type="match status" value="1"/>
</dbReference>
<dbReference type="InterPro" id="IPR008242">
    <property type="entry name" value="Chor_mutase/pphenate_deHydtase"/>
</dbReference>
<evidence type="ECO:0000256" key="13">
    <source>
        <dbReference type="ARBA" id="ARBA00023235"/>
    </source>
</evidence>
<dbReference type="SUPFAM" id="SSF53850">
    <property type="entry name" value="Periplasmic binding protein-like II"/>
    <property type="match status" value="1"/>
</dbReference>
<evidence type="ECO:0000256" key="19">
    <source>
        <dbReference type="PIRSR" id="PIRSR001500-2"/>
    </source>
</evidence>
<keyword evidence="13" id="KW-0413">Isomerase</keyword>
<keyword evidence="12" id="KW-0584">Phenylalanine biosynthesis</keyword>
<evidence type="ECO:0000256" key="10">
    <source>
        <dbReference type="ARBA" id="ARBA00022605"/>
    </source>
</evidence>
<dbReference type="SMART" id="SM00830">
    <property type="entry name" value="CM_2"/>
    <property type="match status" value="1"/>
</dbReference>
<sequence>MDGSNSHWPDAARHTAGDQDQPGNAEERLSAIRNEIDAVDQDLLSLFNRRAALSREVGHIKADVPGIIFKPVREKEVLDSLAARNPGPLPEDHLRAIWREIFSSSRALQRPQNVAYLGPEGTFSYFAGVEYLGHAATFHACNDLTQVFEEVSSGNCELGVVPLENSLQGTVGVSFDLFLKHDVFIQAELFSRISHCLLSNAPSLAAVRTVYSHPQPLAQCGGWLRAHLPNAGLVPVESTAAAAQRAAQADQGHTAAIGHGKLADLMGLGILASRIEDEPGNWTRFVIIGPKVSGGQGGNKTQNPQPGHSGADKTSLLFTLPDKAGALSHVLDLLAKHDINMRKLESRPLRGQCWKYVFFADVESDLEDPRYASLLTKLHEACTSFRILGSYPMGPQLDRLDLHTEESEQQES</sequence>
<dbReference type="GO" id="GO:0004664">
    <property type="term" value="F:prephenate dehydratase activity"/>
    <property type="evidence" value="ECO:0007669"/>
    <property type="project" value="UniProtKB-EC"/>
</dbReference>
<comment type="pathway">
    <text evidence="5">Metabolic intermediate biosynthesis; prephenate biosynthesis; prephenate from chorismate: step 1/1.</text>
</comment>
<evidence type="ECO:0000256" key="7">
    <source>
        <dbReference type="ARBA" id="ARBA00013147"/>
    </source>
</evidence>
<keyword evidence="9" id="KW-0963">Cytoplasm</keyword>
<evidence type="ECO:0000256" key="5">
    <source>
        <dbReference type="ARBA" id="ARBA00004817"/>
    </source>
</evidence>
<dbReference type="Pfam" id="PF01842">
    <property type="entry name" value="ACT"/>
    <property type="match status" value="1"/>
</dbReference>
<evidence type="ECO:0000256" key="15">
    <source>
        <dbReference type="ARBA" id="ARBA00023268"/>
    </source>
</evidence>
<dbReference type="GO" id="GO:0005737">
    <property type="term" value="C:cytoplasm"/>
    <property type="evidence" value="ECO:0007669"/>
    <property type="project" value="UniProtKB-SubCell"/>
</dbReference>
<dbReference type="CDD" id="cd04905">
    <property type="entry name" value="ACT_CM-PDT"/>
    <property type="match status" value="1"/>
</dbReference>
<evidence type="ECO:0000313" key="24">
    <source>
        <dbReference type="EMBL" id="SCM73325.1"/>
    </source>
</evidence>
<comment type="subcellular location">
    <subcellularLocation>
        <location evidence="3">Cytoplasm</location>
    </subcellularLocation>
</comment>
<dbReference type="Gene3D" id="3.40.190.10">
    <property type="entry name" value="Periplasmic binding protein-like II"/>
    <property type="match status" value="2"/>
</dbReference>
<evidence type="ECO:0000256" key="9">
    <source>
        <dbReference type="ARBA" id="ARBA00022490"/>
    </source>
</evidence>
<dbReference type="AlphaFoldDB" id="A0A212L738"/>
<feature type="domain" description="Chorismate mutase" evidence="21">
    <location>
        <begin position="23"/>
        <end position="113"/>
    </location>
</feature>
<organism evidence="24">
    <name type="scientific">uncultured Desulfovibrio sp</name>
    <dbReference type="NCBI Taxonomy" id="167968"/>
    <lineage>
        <taxon>Bacteria</taxon>
        <taxon>Pseudomonadati</taxon>
        <taxon>Thermodesulfobacteriota</taxon>
        <taxon>Desulfovibrionia</taxon>
        <taxon>Desulfovibrionales</taxon>
        <taxon>Desulfovibrionaceae</taxon>
        <taxon>Desulfovibrio</taxon>
        <taxon>environmental samples</taxon>
    </lineage>
</organism>
<gene>
    <name evidence="24" type="ORF">KL86DES1_21229</name>
</gene>
<dbReference type="Pfam" id="PF00800">
    <property type="entry name" value="PDT"/>
    <property type="match status" value="1"/>
</dbReference>
<evidence type="ECO:0000259" key="21">
    <source>
        <dbReference type="PROSITE" id="PS51168"/>
    </source>
</evidence>
<evidence type="ECO:0000256" key="3">
    <source>
        <dbReference type="ARBA" id="ARBA00004496"/>
    </source>
</evidence>
<feature type="region of interest" description="Disordered" evidence="20">
    <location>
        <begin position="293"/>
        <end position="314"/>
    </location>
</feature>
<evidence type="ECO:0000259" key="22">
    <source>
        <dbReference type="PROSITE" id="PS51171"/>
    </source>
</evidence>
<proteinExistence type="predicted"/>
<evidence type="ECO:0000256" key="14">
    <source>
        <dbReference type="ARBA" id="ARBA00023239"/>
    </source>
</evidence>
<dbReference type="GO" id="GO:0046417">
    <property type="term" value="P:chorismate metabolic process"/>
    <property type="evidence" value="ECO:0007669"/>
    <property type="project" value="InterPro"/>
</dbReference>
<evidence type="ECO:0000256" key="8">
    <source>
        <dbReference type="ARBA" id="ARBA00014401"/>
    </source>
</evidence>
<protein>
    <recommendedName>
        <fullName evidence="8">Bifunctional chorismate mutase/prephenate dehydratase</fullName>
        <ecNumber evidence="7">4.2.1.51</ecNumber>
        <ecNumber evidence="6">5.4.99.5</ecNumber>
    </recommendedName>
    <alternativeName>
        <fullName evidence="17">Chorismate mutase-prephenate dehydratase</fullName>
    </alternativeName>
    <alternativeName>
        <fullName evidence="16">p-protein</fullName>
    </alternativeName>
</protein>
<evidence type="ECO:0000256" key="20">
    <source>
        <dbReference type="SAM" id="MobiDB-lite"/>
    </source>
</evidence>